<name>A0ABZ1N333_9NOCA</name>
<gene>
    <name evidence="2" type="ORF">OG308_23885</name>
</gene>
<protein>
    <submittedName>
        <fullName evidence="2">DUF5919 domain-containing protein</fullName>
    </submittedName>
</protein>
<accession>A0ABZ1N333</accession>
<organism evidence="2 3">
    <name type="scientific">Nocardia salmonicida</name>
    <dbReference type="NCBI Taxonomy" id="53431"/>
    <lineage>
        <taxon>Bacteria</taxon>
        <taxon>Bacillati</taxon>
        <taxon>Actinomycetota</taxon>
        <taxon>Actinomycetes</taxon>
        <taxon>Mycobacteriales</taxon>
        <taxon>Nocardiaceae</taxon>
        <taxon>Nocardia</taxon>
    </lineage>
</organism>
<dbReference type="Pfam" id="PF19319">
    <property type="entry name" value="DUF5919"/>
    <property type="match status" value="1"/>
</dbReference>
<sequence>MGVVRRQLSYVERYRGDAEDVLSRTLMSDRVSSVAHARYAQPSGSHNDKGYDVGTVLKALLQERHIQTVLAFNREYDRAALAIDPGAVGAGPKKAQFYRWLAGNISTLPYPHHCRILQEMFPGWTAAELFSRFDEGDSLSDRAQEVDLPEKVGMERISDIERVFPRRADFLESSSPQELFRGARTIDLAGISLNILCQQCSDSEVLRMMKEGTSMRCLFLDPDGLNIQARELEESHTPGALTSLTRLNIHMLQRVRSKWNSTMGGNIAIRLYDAPARFNICIVDSEVCVMQPYLPFARGLESPTFVARQSGSRGIFQTFSEVFEEMWREGKEPAVEQNQGISA</sequence>
<evidence type="ECO:0000313" key="2">
    <source>
        <dbReference type="EMBL" id="WTY34343.1"/>
    </source>
</evidence>
<dbReference type="EMBL" id="CP109527">
    <property type="protein sequence ID" value="WTY34343.1"/>
    <property type="molecule type" value="Genomic_DNA"/>
</dbReference>
<dbReference type="InterPro" id="IPR045697">
    <property type="entry name" value="DUF5919"/>
</dbReference>
<proteinExistence type="predicted"/>
<dbReference type="RefSeq" id="WP_405146633.1">
    <property type="nucleotide sequence ID" value="NZ_CP109527.1"/>
</dbReference>
<reference evidence="2 3" key="1">
    <citation type="submission" date="2022-10" db="EMBL/GenBank/DDBJ databases">
        <title>The complete genomes of actinobacterial strains from the NBC collection.</title>
        <authorList>
            <person name="Joergensen T.S."/>
            <person name="Alvarez Arevalo M."/>
            <person name="Sterndorff E.B."/>
            <person name="Faurdal D."/>
            <person name="Vuksanovic O."/>
            <person name="Mourched A.-S."/>
            <person name="Charusanti P."/>
            <person name="Shaw S."/>
            <person name="Blin K."/>
            <person name="Weber T."/>
        </authorList>
    </citation>
    <scope>NUCLEOTIDE SEQUENCE [LARGE SCALE GENOMIC DNA]</scope>
    <source>
        <strain evidence="2 3">NBC_01413</strain>
    </source>
</reference>
<keyword evidence="3" id="KW-1185">Reference proteome</keyword>
<evidence type="ECO:0000313" key="3">
    <source>
        <dbReference type="Proteomes" id="UP001621418"/>
    </source>
</evidence>
<evidence type="ECO:0000259" key="1">
    <source>
        <dbReference type="Pfam" id="PF19319"/>
    </source>
</evidence>
<feature type="domain" description="DUF5919" evidence="1">
    <location>
        <begin position="186"/>
        <end position="331"/>
    </location>
</feature>
<dbReference type="Proteomes" id="UP001621418">
    <property type="component" value="Chromosome"/>
</dbReference>